<dbReference type="OrthoDB" id="1647515at2"/>
<evidence type="ECO:0000256" key="1">
    <source>
        <dbReference type="ARBA" id="ARBA00006479"/>
    </source>
</evidence>
<dbReference type="AlphaFoldDB" id="E7GAA7"/>
<dbReference type="GO" id="GO:0009401">
    <property type="term" value="P:phosphoenolpyruvate-dependent sugar phosphotransferase system"/>
    <property type="evidence" value="ECO:0007669"/>
    <property type="project" value="UniProtKB-KW"/>
</dbReference>
<dbReference type="Gene3D" id="3.30.420.40">
    <property type="match status" value="1"/>
</dbReference>
<proteinExistence type="inferred from homology"/>
<dbReference type="Gene3D" id="3.40.50.2300">
    <property type="match status" value="1"/>
</dbReference>
<evidence type="ECO:0000256" key="5">
    <source>
        <dbReference type="ARBA" id="ARBA00022679"/>
    </source>
</evidence>
<dbReference type="SUPFAM" id="SSF52794">
    <property type="entry name" value="PTS system IIB component-like"/>
    <property type="match status" value="1"/>
</dbReference>
<dbReference type="SUPFAM" id="SSF53067">
    <property type="entry name" value="Actin-like ATPase domain"/>
    <property type="match status" value="2"/>
</dbReference>
<evidence type="ECO:0000256" key="6">
    <source>
        <dbReference type="ARBA" id="ARBA00022683"/>
    </source>
</evidence>
<protein>
    <recommendedName>
        <fullName evidence="9">PTS EIIB type-3 domain-containing protein</fullName>
    </recommendedName>
</protein>
<name>E7GAA7_9FIRM</name>
<keyword evidence="7" id="KW-0418">Kinase</keyword>
<evidence type="ECO:0000313" key="10">
    <source>
        <dbReference type="EMBL" id="EFW05115.1"/>
    </source>
</evidence>
<dbReference type="InterPro" id="IPR000600">
    <property type="entry name" value="ROK"/>
</dbReference>
<keyword evidence="2" id="KW-0813">Transport</keyword>
<evidence type="ECO:0000256" key="8">
    <source>
        <dbReference type="PROSITE-ProRule" id="PRU00423"/>
    </source>
</evidence>
<dbReference type="GO" id="GO:0016301">
    <property type="term" value="F:kinase activity"/>
    <property type="evidence" value="ECO:0007669"/>
    <property type="project" value="UniProtKB-KW"/>
</dbReference>
<keyword evidence="4" id="KW-0762">Sugar transport</keyword>
<dbReference type="InterPro" id="IPR043129">
    <property type="entry name" value="ATPase_NBD"/>
</dbReference>
<keyword evidence="3" id="KW-0597">Phosphoprotein</keyword>
<dbReference type="PROSITE" id="PS51100">
    <property type="entry name" value="PTS_EIIB_TYPE_3"/>
    <property type="match status" value="1"/>
</dbReference>
<dbReference type="InterPro" id="IPR013012">
    <property type="entry name" value="PTS_EIIB_3"/>
</dbReference>
<sequence>MDEFLRDIHTMIFKEWVLMQDQANYKIYLDSHNENIIVIETNYSYSEVTFNTMNIIELSVTNTFTNEIEFYLHFQMKTMKHAIELFHEMLESIHKLIHRPITKILLSCSGGMTTSFFAEKMNEAAKLLYLNFEVSAIGYNQLYNVGEDYDVIMLAPQISYMHAKVQEILKDQVVIKIPPQVFAKYDVGKTLGIIRDAIDQRKASQIEPTTPISLFKAVHNDVKILTLSLFRNSNRVHIAYRVYGEQNDILLDNEIIKSNVVIQDIFDVLDTVFLKYKDLNVIGISTPGIINDGFVSSSNVNGFGDIDLYNILTQRYQQSFIITNDVNTAAVGYYASQNRYSSITFLFQPTSFYAGAGTIINGQLIKGRLHLAGEVQYLPLNLSDDKLVLNKTPEGAIELVAKTILSIISVISPDAIILSCVLIPQVHELKKELERYVPAQYVPDIIKVEDIQEYILLGLMILCARSL</sequence>
<comment type="similarity">
    <text evidence="1">Belongs to the ROK (NagC/XylR) family.</text>
</comment>
<gene>
    <name evidence="10" type="ORF">HMPREF9488_01697</name>
</gene>
<dbReference type="RefSeq" id="WP_008788805.1">
    <property type="nucleotide sequence ID" value="NZ_AKCB01000003.1"/>
</dbReference>
<keyword evidence="11" id="KW-1185">Reference proteome</keyword>
<dbReference type="eggNOG" id="COG1940">
    <property type="taxonomic scope" value="Bacteria"/>
</dbReference>
<dbReference type="GeneID" id="78231295"/>
<evidence type="ECO:0000259" key="9">
    <source>
        <dbReference type="PROSITE" id="PS51100"/>
    </source>
</evidence>
<keyword evidence="5" id="KW-0808">Transferase</keyword>
<dbReference type="Pfam" id="PF02302">
    <property type="entry name" value="PTS_IIB"/>
    <property type="match status" value="1"/>
</dbReference>
<keyword evidence="6" id="KW-0598">Phosphotransferase system</keyword>
<feature type="modified residue" description="Phosphocysteine; by EIIA" evidence="8">
    <location>
        <position position="108"/>
    </location>
</feature>
<evidence type="ECO:0000256" key="2">
    <source>
        <dbReference type="ARBA" id="ARBA00022448"/>
    </source>
</evidence>
<dbReference type="Pfam" id="PF00480">
    <property type="entry name" value="ROK"/>
    <property type="match status" value="1"/>
</dbReference>
<evidence type="ECO:0000256" key="4">
    <source>
        <dbReference type="ARBA" id="ARBA00022597"/>
    </source>
</evidence>
<dbReference type="Proteomes" id="UP000003157">
    <property type="component" value="Unassembled WGS sequence"/>
</dbReference>
<evidence type="ECO:0000256" key="3">
    <source>
        <dbReference type="ARBA" id="ARBA00022553"/>
    </source>
</evidence>
<dbReference type="EMBL" id="ADKX01000030">
    <property type="protein sequence ID" value="EFW05115.1"/>
    <property type="molecule type" value="Genomic_DNA"/>
</dbReference>
<dbReference type="InterPro" id="IPR036095">
    <property type="entry name" value="PTS_EIIB-like_sf"/>
</dbReference>
<evidence type="ECO:0000256" key="7">
    <source>
        <dbReference type="ARBA" id="ARBA00022777"/>
    </source>
</evidence>
<dbReference type="InterPro" id="IPR003501">
    <property type="entry name" value="PTS_EIIB_2/3"/>
</dbReference>
<dbReference type="PANTHER" id="PTHR34581:SF2">
    <property type="entry name" value="PTS SYSTEM N,N'-DIACETYLCHITOBIOSE-SPECIFIC EIIB COMPONENT"/>
    <property type="match status" value="1"/>
</dbReference>
<organism evidence="10 11">
    <name type="scientific">Coprobacillus cateniformis</name>
    <dbReference type="NCBI Taxonomy" id="100884"/>
    <lineage>
        <taxon>Bacteria</taxon>
        <taxon>Bacillati</taxon>
        <taxon>Bacillota</taxon>
        <taxon>Erysipelotrichia</taxon>
        <taxon>Erysipelotrichales</taxon>
        <taxon>Coprobacillaceae</taxon>
        <taxon>Coprobacillus</taxon>
    </lineage>
</organism>
<feature type="domain" description="PTS EIIB type-3" evidence="9">
    <location>
        <begin position="101"/>
        <end position="204"/>
    </location>
</feature>
<dbReference type="InterPro" id="IPR051819">
    <property type="entry name" value="PTS_sugar-specific_EIIB"/>
</dbReference>
<comment type="caution">
    <text evidence="10">The sequence shown here is derived from an EMBL/GenBank/DDBJ whole genome shotgun (WGS) entry which is preliminary data.</text>
</comment>
<accession>E7GAA7</accession>
<evidence type="ECO:0000313" key="11">
    <source>
        <dbReference type="Proteomes" id="UP000003157"/>
    </source>
</evidence>
<dbReference type="GO" id="GO:0008982">
    <property type="term" value="F:protein-N(PI)-phosphohistidine-sugar phosphotransferase activity"/>
    <property type="evidence" value="ECO:0007669"/>
    <property type="project" value="InterPro"/>
</dbReference>
<dbReference type="HOGENOM" id="CLU_583569_0_0_9"/>
<dbReference type="eggNOG" id="COG1440">
    <property type="taxonomic scope" value="Bacteria"/>
</dbReference>
<reference evidence="10 11" key="1">
    <citation type="submission" date="2010-12" db="EMBL/GenBank/DDBJ databases">
        <title>The Genome Sequence of Coprobacillus sp. strain 29_1.</title>
        <authorList>
            <consortium name="The Broad Institute Genome Sequencing Platform"/>
            <person name="Earl A."/>
            <person name="Ward D."/>
            <person name="Feldgarden M."/>
            <person name="Gevers D."/>
            <person name="Daigneault M."/>
            <person name="Sibley C.D."/>
            <person name="White A."/>
            <person name="Strauss J."/>
            <person name="Allen-Vercoe E."/>
            <person name="Young S.K."/>
            <person name="Zeng Q."/>
            <person name="Gargeya S."/>
            <person name="Fitzgerald M."/>
            <person name="Haas B."/>
            <person name="Abouelleil A."/>
            <person name="Alvarado L."/>
            <person name="Arachchi H.M."/>
            <person name="Berlin A."/>
            <person name="Brown A."/>
            <person name="Chapman S.B."/>
            <person name="Chen Z."/>
            <person name="Dunbar C."/>
            <person name="Freedman E."/>
            <person name="Gearin G."/>
            <person name="Gellesch M."/>
            <person name="Goldberg J."/>
            <person name="Griggs A."/>
            <person name="Gujja S."/>
            <person name="Heilman E."/>
            <person name="Heiman D."/>
            <person name="Howarth C."/>
            <person name="Larson L."/>
            <person name="Lui A."/>
            <person name="MacDonald P.J.P."/>
            <person name="Mehta T."/>
            <person name="Montmayeur A."/>
            <person name="Murphy C."/>
            <person name="Neiman D."/>
            <person name="Pearson M."/>
            <person name="Priest M."/>
            <person name="Roberts A."/>
            <person name="Saif S."/>
            <person name="Shea T."/>
            <person name="Shenoy N."/>
            <person name="Sisk P."/>
            <person name="Stolte C."/>
            <person name="Sykes S."/>
            <person name="White J."/>
            <person name="Yandava C."/>
            <person name="Nusbaum C."/>
            <person name="Birren B."/>
        </authorList>
    </citation>
    <scope>NUCLEOTIDE SEQUENCE [LARGE SCALE GENOMIC DNA]</scope>
    <source>
        <strain evidence="10 11">29_1</strain>
    </source>
</reference>
<dbReference type="CDD" id="cd23763">
    <property type="entry name" value="ASKHA_ATPase_ROK"/>
    <property type="match status" value="1"/>
</dbReference>
<dbReference type="STRING" id="100884.GCA_000269565_03539"/>
<dbReference type="PANTHER" id="PTHR34581">
    <property type="entry name" value="PTS SYSTEM N,N'-DIACETYLCHITOBIOSE-SPECIFIC EIIB COMPONENT"/>
    <property type="match status" value="1"/>
</dbReference>